<organism evidence="2 3">
    <name type="scientific">Ophiocordyceps unilateralis</name>
    <name type="common">Zombie-ant fungus</name>
    <name type="synonym">Torrubia unilateralis</name>
    <dbReference type="NCBI Taxonomy" id="268505"/>
    <lineage>
        <taxon>Eukaryota</taxon>
        <taxon>Fungi</taxon>
        <taxon>Dikarya</taxon>
        <taxon>Ascomycota</taxon>
        <taxon>Pezizomycotina</taxon>
        <taxon>Sordariomycetes</taxon>
        <taxon>Hypocreomycetidae</taxon>
        <taxon>Hypocreales</taxon>
        <taxon>Ophiocordycipitaceae</taxon>
        <taxon>Ophiocordyceps</taxon>
    </lineage>
</organism>
<gene>
    <name evidence="2" type="ORF">XA68_15386</name>
</gene>
<dbReference type="Proteomes" id="UP000037136">
    <property type="component" value="Unassembled WGS sequence"/>
</dbReference>
<keyword evidence="3" id="KW-1185">Reference proteome</keyword>
<keyword evidence="1" id="KW-0812">Transmembrane</keyword>
<dbReference type="OrthoDB" id="10568156at2759"/>
<comment type="caution">
    <text evidence="2">The sequence shown here is derived from an EMBL/GenBank/DDBJ whole genome shotgun (WGS) entry which is preliminary data.</text>
</comment>
<name>A0A2A9P8P6_OPHUN</name>
<dbReference type="AlphaFoldDB" id="A0A2A9P8P6"/>
<feature type="transmembrane region" description="Helical" evidence="1">
    <location>
        <begin position="20"/>
        <end position="42"/>
    </location>
</feature>
<evidence type="ECO:0000313" key="2">
    <source>
        <dbReference type="EMBL" id="PFH57206.1"/>
    </source>
</evidence>
<protein>
    <submittedName>
        <fullName evidence="2">Uncharacterized protein</fullName>
    </submittedName>
</protein>
<evidence type="ECO:0000256" key="1">
    <source>
        <dbReference type="SAM" id="Phobius"/>
    </source>
</evidence>
<evidence type="ECO:0000313" key="3">
    <source>
        <dbReference type="Proteomes" id="UP000037136"/>
    </source>
</evidence>
<keyword evidence="1" id="KW-1133">Transmembrane helix</keyword>
<dbReference type="EMBL" id="LAZP02000441">
    <property type="protein sequence ID" value="PFH57206.1"/>
    <property type="molecule type" value="Genomic_DNA"/>
</dbReference>
<reference evidence="2 3" key="2">
    <citation type="journal article" date="2017" name="Sci. Rep.">
        <title>Ant-infecting Ophiocordyceps genomes reveal a high diversity of potential behavioral manipulation genes and a possible major role for enterotoxins.</title>
        <authorList>
            <person name="de Bekker C."/>
            <person name="Ohm R.A."/>
            <person name="Evans H.C."/>
            <person name="Brachmann A."/>
            <person name="Hughes D.P."/>
        </authorList>
    </citation>
    <scope>NUCLEOTIDE SEQUENCE [LARGE SCALE GENOMIC DNA]</scope>
    <source>
        <strain evidence="2 3">SC16a</strain>
    </source>
</reference>
<reference evidence="2 3" key="1">
    <citation type="journal article" date="2015" name="BMC Genomics">
        <title>Gene expression during zombie ant biting behavior reflects the complexity underlying fungal parasitic behavioral manipulation.</title>
        <authorList>
            <person name="de Bekker C."/>
            <person name="Ohm R.A."/>
            <person name="Loreto R.G."/>
            <person name="Sebastian A."/>
            <person name="Albert I."/>
            <person name="Merrow M."/>
            <person name="Brachmann A."/>
            <person name="Hughes D.P."/>
        </authorList>
    </citation>
    <scope>NUCLEOTIDE SEQUENCE [LARGE SCALE GENOMIC DNA]</scope>
    <source>
        <strain evidence="2 3">SC16a</strain>
    </source>
</reference>
<proteinExistence type="predicted"/>
<sequence>MVRKSDLWSIASSSNLDPSTLVGIIFGVIATVIGLVGLVIAWRQLQLSHLSWNSLHRRHLILPLLPYYNLPPQRIQSTASSADRHGLV</sequence>
<accession>A0A2A9P8P6</accession>
<keyword evidence="1" id="KW-0472">Membrane</keyword>